<name>A0A556RGH0_9GAMM</name>
<dbReference type="EMBL" id="VMHL01000006">
    <property type="protein sequence ID" value="TSJ87983.1"/>
    <property type="molecule type" value="Genomic_DNA"/>
</dbReference>
<evidence type="ECO:0000313" key="2">
    <source>
        <dbReference type="Proteomes" id="UP000319138"/>
    </source>
</evidence>
<dbReference type="Proteomes" id="UP000319138">
    <property type="component" value="Unassembled WGS sequence"/>
</dbReference>
<gene>
    <name evidence="1" type="ORF">FPQ14_11615</name>
</gene>
<comment type="caution">
    <text evidence="1">The sequence shown here is derived from an EMBL/GenBank/DDBJ whole genome shotgun (WGS) entry which is preliminary data.</text>
</comment>
<reference evidence="1 2" key="1">
    <citation type="submission" date="2019-07" db="EMBL/GenBank/DDBJ databases">
        <title>Gilliamella genomes.</title>
        <authorList>
            <person name="Zheng H."/>
        </authorList>
    </citation>
    <scope>NUCLEOTIDE SEQUENCE [LARGE SCALE GENOMIC DNA]</scope>
    <source>
        <strain evidence="1 2">W8131</strain>
    </source>
</reference>
<organism evidence="1 2">
    <name type="scientific">Gilliamella apicola</name>
    <dbReference type="NCBI Taxonomy" id="1196095"/>
    <lineage>
        <taxon>Bacteria</taxon>
        <taxon>Pseudomonadati</taxon>
        <taxon>Pseudomonadota</taxon>
        <taxon>Gammaproteobacteria</taxon>
        <taxon>Orbales</taxon>
        <taxon>Orbaceae</taxon>
        <taxon>Gilliamella</taxon>
    </lineage>
</organism>
<proteinExistence type="predicted"/>
<dbReference type="AlphaFoldDB" id="A0A556RGH0"/>
<evidence type="ECO:0000313" key="1">
    <source>
        <dbReference type="EMBL" id="TSJ87983.1"/>
    </source>
</evidence>
<protein>
    <submittedName>
        <fullName evidence="1">Uncharacterized protein</fullName>
    </submittedName>
</protein>
<sequence length="76" mass="8428">MKVKNNICFDYEKLFGLPHSQGGIVFSDLVHQFSHANGEFVADDEGGRQTAYNLGQASVIKYIIAQLNIAKRKGVE</sequence>
<accession>A0A556RGH0</accession>
<dbReference type="RefSeq" id="WP_144190365.1">
    <property type="nucleotide sequence ID" value="NZ_VMHL01000006.1"/>
</dbReference>